<dbReference type="CDD" id="cd22224">
    <property type="entry name" value="HkD_NuMA"/>
    <property type="match status" value="1"/>
</dbReference>
<dbReference type="EMBL" id="WNTK01010983">
    <property type="protein sequence ID" value="KAG9462498.1"/>
    <property type="molecule type" value="Genomic_DNA"/>
</dbReference>
<feature type="domain" description="Nuclear mitotic apparatus protein 1 N-terminal hook" evidence="1">
    <location>
        <begin position="8"/>
        <end position="153"/>
    </location>
</feature>
<reference evidence="2" key="1">
    <citation type="thesis" date="2020" institute="ProQuest LLC" country="789 East Eisenhower Parkway, Ann Arbor, MI, USA">
        <title>Comparative Genomics and Chromosome Evolution.</title>
        <authorList>
            <person name="Mudd A.B."/>
        </authorList>
    </citation>
    <scope>NUCLEOTIDE SEQUENCE</scope>
    <source>
        <strain evidence="2">HN-11 Male</strain>
        <tissue evidence="2">Kidney and liver</tissue>
    </source>
</reference>
<dbReference type="Gene3D" id="1.10.418.10">
    <property type="entry name" value="Calponin-like domain"/>
    <property type="match status" value="1"/>
</dbReference>
<gene>
    <name evidence="2" type="ORF">GDO78_013998</name>
</gene>
<comment type="caution">
    <text evidence="2">The sequence shown here is derived from an EMBL/GenBank/DDBJ whole genome shotgun (WGS) entry which is preliminary data.</text>
</comment>
<evidence type="ECO:0000313" key="2">
    <source>
        <dbReference type="EMBL" id="KAG9462498.1"/>
    </source>
</evidence>
<dbReference type="AlphaFoldDB" id="A0A8J6BH43"/>
<dbReference type="SUPFAM" id="SSF116907">
    <property type="entry name" value="Hook domain"/>
    <property type="match status" value="1"/>
</dbReference>
<accession>A0A8J6BH43</accession>
<dbReference type="Proteomes" id="UP000770717">
    <property type="component" value="Unassembled WGS sequence"/>
</dbReference>
<dbReference type="Pfam" id="PF21670">
    <property type="entry name" value="HOOK_N_NuMA"/>
    <property type="match status" value="1"/>
</dbReference>
<dbReference type="InterPro" id="IPR048724">
    <property type="entry name" value="NuMA_N_HOOK"/>
</dbReference>
<keyword evidence="3" id="KW-1185">Reference proteome</keyword>
<organism evidence="2 3">
    <name type="scientific">Eleutherodactylus coqui</name>
    <name type="common">Puerto Rican coqui</name>
    <dbReference type="NCBI Taxonomy" id="57060"/>
    <lineage>
        <taxon>Eukaryota</taxon>
        <taxon>Metazoa</taxon>
        <taxon>Chordata</taxon>
        <taxon>Craniata</taxon>
        <taxon>Vertebrata</taxon>
        <taxon>Euteleostomi</taxon>
        <taxon>Amphibia</taxon>
        <taxon>Batrachia</taxon>
        <taxon>Anura</taxon>
        <taxon>Neobatrachia</taxon>
        <taxon>Hyloidea</taxon>
        <taxon>Eleutherodactylidae</taxon>
        <taxon>Eleutherodactylinae</taxon>
        <taxon>Eleutherodactylus</taxon>
        <taxon>Eleutherodactylus</taxon>
    </lineage>
</organism>
<dbReference type="InterPro" id="IPR036872">
    <property type="entry name" value="CH_dom_sf"/>
</dbReference>
<protein>
    <recommendedName>
        <fullName evidence="1">Nuclear mitotic apparatus protein 1 N-terminal hook domain-containing protein</fullName>
    </recommendedName>
</protein>
<proteinExistence type="predicted"/>
<name>A0A8J6BH43_ELECQ</name>
<dbReference type="OrthoDB" id="2436455at2759"/>
<evidence type="ECO:0000259" key="1">
    <source>
        <dbReference type="Pfam" id="PF21670"/>
    </source>
</evidence>
<evidence type="ECO:0000313" key="3">
    <source>
        <dbReference type="Proteomes" id="UP000770717"/>
    </source>
</evidence>
<sequence>MSLHGTVMESLLTWVNSLKVEEPIERLSQMEDLNIFIKIITKLNGNADEAARILKQPQEERLKFLQRHCRCGSRAEDLVNWQKILHGENSDLEICKVIVLLFYVSNMKCKNTQEWEMFDHKTQTELASILRFILDNEDDLSVDDKLIHFLQRK</sequence>
<feature type="non-terminal residue" evidence="2">
    <location>
        <position position="1"/>
    </location>
</feature>